<evidence type="ECO:0000313" key="4">
    <source>
        <dbReference type="Proteomes" id="UP000005212"/>
    </source>
</evidence>
<proteinExistence type="predicted"/>
<evidence type="ECO:0000313" key="3">
    <source>
        <dbReference type="EMBL" id="AFI32245.1"/>
    </source>
</evidence>
<dbReference type="InterPro" id="IPR058550">
    <property type="entry name" value="Plasmid_parti_N"/>
</dbReference>
<evidence type="ECO:0000259" key="1">
    <source>
        <dbReference type="Pfam" id="PF01672"/>
    </source>
</evidence>
<evidence type="ECO:0000259" key="2">
    <source>
        <dbReference type="Pfam" id="PF25882"/>
    </source>
</evidence>
<dbReference type="PATRIC" id="fig|1155096.3.peg.1472"/>
<reference evidence="4" key="2">
    <citation type="submission" date="2012-03" db="EMBL/GenBank/DDBJ databases">
        <title>Complete genome sequence of Borrelia crocidurae.</title>
        <authorList>
            <person name="Elbir H."/>
            <person name="Gimenez G."/>
            <person name="Robert C."/>
            <person name="Raoult D."/>
            <person name="Drancourt M."/>
        </authorList>
    </citation>
    <scope>NUCLEOTIDE SEQUENCE [LARGE SCALE GENOMIC DNA]</scope>
    <source>
        <strain evidence="4">Achema</strain>
        <plasmid evidence="4">unnamed39</plasmid>
    </source>
</reference>
<organism evidence="3 4">
    <name type="scientific">Borrelia crocidurae (strain Achema)</name>
    <dbReference type="NCBI Taxonomy" id="1155096"/>
    <lineage>
        <taxon>Bacteria</taxon>
        <taxon>Pseudomonadati</taxon>
        <taxon>Spirochaetota</taxon>
        <taxon>Spirochaetia</taxon>
        <taxon>Spirochaetales</taxon>
        <taxon>Borreliaceae</taxon>
        <taxon>Borrelia</taxon>
    </lineage>
</organism>
<dbReference type="KEGG" id="bcw:Q7M_1419"/>
<dbReference type="InterPro" id="IPR002596">
    <property type="entry name" value="Plasmid_parti"/>
</dbReference>
<protein>
    <submittedName>
        <fullName evidence="3">Orf3-like protein</fullName>
    </submittedName>
</protein>
<dbReference type="AlphaFoldDB" id="I0FFI9"/>
<feature type="domain" description="Plasmid partition protein putative N-terminal" evidence="1">
    <location>
        <begin position="18"/>
        <end position="117"/>
    </location>
</feature>
<feature type="domain" description="Plasmid partition protein putative C-terminal" evidence="2">
    <location>
        <begin position="124"/>
        <end position="174"/>
    </location>
</feature>
<dbReference type="EMBL" id="CP003465">
    <property type="protein sequence ID" value="AFI32245.1"/>
    <property type="molecule type" value="Genomic_DNA"/>
</dbReference>
<dbReference type="NCBIfam" id="NF033725">
    <property type="entry name" value="borfam_49"/>
    <property type="match status" value="1"/>
</dbReference>
<accession>I0FFI9</accession>
<sequence>MSKNMIVLNDREKGLMNLSQEEEYENYKLALKKSMINDIENKIQIMEILYNIKTKNLYLIDGYKSFETFINKFLIKKTQAYSYLKIYEYVLKGDLSINDIKQRGVVDVYKSIKSNETAKQKSKVNLIKPLRFQLKTEQAYKFYKENPKLTSFILEEIFYNDRKILEQLKLKYRNFKND</sequence>
<dbReference type="InterPro" id="IPR058551">
    <property type="entry name" value="Plasmid_parti_C"/>
</dbReference>
<dbReference type="Pfam" id="PF25882">
    <property type="entry name" value="Plasmid_parti_C"/>
    <property type="match status" value="1"/>
</dbReference>
<dbReference type="HOGENOM" id="CLU_111029_0_0_12"/>
<gene>
    <name evidence="3" type="ordered locus">Q7M_1419</name>
</gene>
<geneLocation type="plasmid" evidence="4">
    <name>unnamed39</name>
</geneLocation>
<dbReference type="Pfam" id="PF01672">
    <property type="entry name" value="Plasmid_parti_N"/>
    <property type="match status" value="1"/>
</dbReference>
<dbReference type="RefSeq" id="WP_014696801.1">
    <property type="nucleotide sequence ID" value="NC_017822.1"/>
</dbReference>
<reference evidence="3 4" key="1">
    <citation type="journal article" date="2012" name="J. Bacteriol.">
        <title>Complete Genome Sequence of Borrelia crocidurae.</title>
        <authorList>
            <person name="Elbir H."/>
            <person name="Gimenez G."/>
            <person name="Robert C."/>
            <person name="Bergstrom S."/>
            <person name="Cutler S."/>
            <person name="Raoult D."/>
            <person name="Drancourt M."/>
        </authorList>
    </citation>
    <scope>NUCLEOTIDE SEQUENCE [LARGE SCALE GENOMIC DNA]</scope>
    <source>
        <strain evidence="3 4">Achema</strain>
        <plasmid evidence="4">unnamed39</plasmid>
    </source>
</reference>
<keyword evidence="3" id="KW-0614">Plasmid</keyword>
<dbReference type="Proteomes" id="UP000005212">
    <property type="component" value="Plasmid unnamed39"/>
</dbReference>
<name>I0FFI9_BORCA</name>